<sequence length="178" mass="20593">MDVQSVLLGFLMRNSMTGYDLKKSFSISFSFFSGLSYGSIYPALKKMERQGLISMRLEIQDGAPNRKVYTITETGRTCFLESLSAPFSPEQPKNSFLMRLFFFAHLSTEQRKVTSLKHLDSIEQIKAQLEAARPEIEARADRFQYLCFEFGVRCYNDMARNLSHIINELEEDREEAEK</sequence>
<reference evidence="4" key="1">
    <citation type="submission" date="2020-07" db="EMBL/GenBank/DDBJ databases">
        <title>Huge and variable diversity of episymbiotic CPR bacteria and DPANN archaea in groundwater ecosystems.</title>
        <authorList>
            <person name="He C.Y."/>
            <person name="Keren R."/>
            <person name="Whittaker M."/>
            <person name="Farag I.F."/>
            <person name="Doudna J."/>
            <person name="Cate J.H.D."/>
            <person name="Banfield J.F."/>
        </authorList>
    </citation>
    <scope>NUCLEOTIDE SEQUENCE</scope>
    <source>
        <strain evidence="4">NC_groundwater_1664_Pr3_B-0.1um_52_9</strain>
    </source>
</reference>
<protein>
    <submittedName>
        <fullName evidence="4">PadR family transcriptional regulator</fullName>
    </submittedName>
</protein>
<organism evidence="4 5">
    <name type="scientific">Desulfomonile tiedjei</name>
    <dbReference type="NCBI Taxonomy" id="2358"/>
    <lineage>
        <taxon>Bacteria</taxon>
        <taxon>Pseudomonadati</taxon>
        <taxon>Thermodesulfobacteriota</taxon>
        <taxon>Desulfomonilia</taxon>
        <taxon>Desulfomonilales</taxon>
        <taxon>Desulfomonilaceae</taxon>
        <taxon>Desulfomonile</taxon>
    </lineage>
</organism>
<dbReference type="InterPro" id="IPR036390">
    <property type="entry name" value="WH_DNA-bd_sf"/>
</dbReference>
<evidence type="ECO:0000313" key="5">
    <source>
        <dbReference type="Proteomes" id="UP000807825"/>
    </source>
</evidence>
<dbReference type="Pfam" id="PF03551">
    <property type="entry name" value="PadR"/>
    <property type="match status" value="1"/>
</dbReference>
<accession>A0A9D6YZI0</accession>
<evidence type="ECO:0000313" key="4">
    <source>
        <dbReference type="EMBL" id="MBI5248833.1"/>
    </source>
</evidence>
<gene>
    <name evidence="4" type="ORF">HY912_05005</name>
</gene>
<dbReference type="PANTHER" id="PTHR43252:SF6">
    <property type="entry name" value="NEGATIVE TRANSCRIPTION REGULATOR PADR"/>
    <property type="match status" value="1"/>
</dbReference>
<evidence type="ECO:0000259" key="3">
    <source>
        <dbReference type="Pfam" id="PF10400"/>
    </source>
</evidence>
<dbReference type="InterPro" id="IPR018309">
    <property type="entry name" value="Tscrpt_reg_PadR_C"/>
</dbReference>
<dbReference type="PANTHER" id="PTHR43252">
    <property type="entry name" value="TRANSCRIPTIONAL REGULATOR YQJI"/>
    <property type="match status" value="1"/>
</dbReference>
<comment type="caution">
    <text evidence="4">The sequence shown here is derived from an EMBL/GenBank/DDBJ whole genome shotgun (WGS) entry which is preliminary data.</text>
</comment>
<dbReference type="InterPro" id="IPR036388">
    <property type="entry name" value="WH-like_DNA-bd_sf"/>
</dbReference>
<dbReference type="EMBL" id="JACRDE010000147">
    <property type="protein sequence ID" value="MBI5248833.1"/>
    <property type="molecule type" value="Genomic_DNA"/>
</dbReference>
<feature type="domain" description="Transcription regulator PadR N-terminal" evidence="2">
    <location>
        <begin position="7"/>
        <end position="77"/>
    </location>
</feature>
<dbReference type="SUPFAM" id="SSF46785">
    <property type="entry name" value="Winged helix' DNA-binding domain"/>
    <property type="match status" value="1"/>
</dbReference>
<keyword evidence="1" id="KW-0175">Coiled coil</keyword>
<dbReference type="InterPro" id="IPR005149">
    <property type="entry name" value="Tscrpt_reg_PadR_N"/>
</dbReference>
<evidence type="ECO:0000256" key="1">
    <source>
        <dbReference type="SAM" id="Coils"/>
    </source>
</evidence>
<evidence type="ECO:0000259" key="2">
    <source>
        <dbReference type="Pfam" id="PF03551"/>
    </source>
</evidence>
<feature type="domain" description="Transcription regulator PadR C-terminal" evidence="3">
    <location>
        <begin position="93"/>
        <end position="170"/>
    </location>
</feature>
<dbReference type="AlphaFoldDB" id="A0A9D6YZI0"/>
<dbReference type="Proteomes" id="UP000807825">
    <property type="component" value="Unassembled WGS sequence"/>
</dbReference>
<name>A0A9D6YZI0_9BACT</name>
<feature type="coiled-coil region" evidence="1">
    <location>
        <begin position="119"/>
        <end position="175"/>
    </location>
</feature>
<dbReference type="Pfam" id="PF10400">
    <property type="entry name" value="Vir_act_alpha_C"/>
    <property type="match status" value="1"/>
</dbReference>
<dbReference type="Gene3D" id="1.10.10.10">
    <property type="entry name" value="Winged helix-like DNA-binding domain superfamily/Winged helix DNA-binding domain"/>
    <property type="match status" value="1"/>
</dbReference>
<proteinExistence type="predicted"/>